<evidence type="ECO:0000256" key="1">
    <source>
        <dbReference type="SAM" id="MobiDB-lite"/>
    </source>
</evidence>
<organism evidence="2 3">
    <name type="scientific">Desulfoluna butyratoxydans</name>
    <dbReference type="NCBI Taxonomy" id="231438"/>
    <lineage>
        <taxon>Bacteria</taxon>
        <taxon>Pseudomonadati</taxon>
        <taxon>Thermodesulfobacteriota</taxon>
        <taxon>Desulfobacteria</taxon>
        <taxon>Desulfobacterales</taxon>
        <taxon>Desulfolunaceae</taxon>
        <taxon>Desulfoluna</taxon>
    </lineage>
</organism>
<protein>
    <submittedName>
        <fullName evidence="2">Uncharacterized protein</fullName>
    </submittedName>
</protein>
<dbReference type="RefSeq" id="WP_180141803.1">
    <property type="nucleotide sequence ID" value="NZ_CAADHO010000005.1"/>
</dbReference>
<evidence type="ECO:0000313" key="2">
    <source>
        <dbReference type="EMBL" id="VFQ45357.1"/>
    </source>
</evidence>
<dbReference type="EMBL" id="CAADHO010000005">
    <property type="protein sequence ID" value="VFQ45357.1"/>
    <property type="molecule type" value="Genomic_DNA"/>
</dbReference>
<name>A0A4U8YPI2_9BACT</name>
<proteinExistence type="predicted"/>
<dbReference type="AlphaFoldDB" id="A0A4U8YPI2"/>
<reference evidence="2 3" key="1">
    <citation type="submission" date="2019-03" db="EMBL/GenBank/DDBJ databases">
        <authorList>
            <person name="Nijsse B."/>
        </authorList>
    </citation>
    <scope>NUCLEOTIDE SEQUENCE [LARGE SCALE GENOMIC DNA]</scope>
    <source>
        <strain evidence="2">Desulfoluna butyratoxydans MSL71</strain>
    </source>
</reference>
<accession>A0A4U8YPI2</accession>
<sequence>MGTLVLKKRDFSRDDTSFERLRAEGLRLVQELCSEVWTDYNLHDPGVTMLEHLCYGITDLVHRTGFPAADYFTGEEGFVPEAVGMFRPEAILPCGPVTGEDVEKHLFDRLDRVENVWAEALPAGLWRLLLRAAPGVDASALAAEAREAYHEVRNLGEDLQEVVVLTEDPYALEAEMELDGSRPPSTVMAEVYHVCNGLLAPGLRPESHLAVLEDGMEPADIFHGPLTRHGILSRRGRSQVAERVAVTEVIGAVRKVKGVVSVKKLCFFKGGLRHFVCIQRANQGSVLSLEIPERAADNRVTFYLDGKGLAVDIDQFKGLYSALEYGGRRPAPHDPASLYTLPAATFRNFGDYTSVQDHFPNVYGINAFGVPPTYPVERKAAARQLKGYLALMEQFLADGMATLDAMPDLFSPEARVRQTRFGAFLGPDHISGMDELRTKKDPEASHTALLRKHDDFHRRRNGFLSHLLALYGEAVDAEPLRRDGSYFSDTALEESLIQVRIALLKRLPEISAHRFRGACLTTPPQGHRNIPPFQMKCEILLGFYHHKSDSLTRAVTRDSLQLVSDDDYLSRHGGALATDPEAEDPGQMVPVSPTPRDPRLTCGAVRELLASVEPFRHHLIFDSLLRGGGRLESYRLIHLSECDDVQIAFDAGDSWVYLGSTRTIWRATHLVHLLRRYLMYLNMATEGMHVVEHILLRPRPPDTVPDIPADEFYPHRISILFPDWSDRFANPVFRETAMEMVAGQLPAHLLPSFLFLSFDEMLHFETLRTRWQEALARGDESLQDELAEALRTFLERA</sequence>
<feature type="region of interest" description="Disordered" evidence="1">
    <location>
        <begin position="573"/>
        <end position="596"/>
    </location>
</feature>
<gene>
    <name evidence="2" type="ORF">MSL71_30140</name>
</gene>
<keyword evidence="3" id="KW-1185">Reference proteome</keyword>
<dbReference type="Proteomes" id="UP000507962">
    <property type="component" value="Unassembled WGS sequence"/>
</dbReference>
<evidence type="ECO:0000313" key="3">
    <source>
        <dbReference type="Proteomes" id="UP000507962"/>
    </source>
</evidence>